<dbReference type="PATRIC" id="fig|1121307.3.peg.252"/>
<dbReference type="InterPro" id="IPR026045">
    <property type="entry name" value="Ferric-bd"/>
</dbReference>
<protein>
    <submittedName>
        <fullName evidence="3">ABC-type Fe3+ transport system periplasmic component</fullName>
    </submittedName>
</protein>
<dbReference type="SUPFAM" id="SSF53850">
    <property type="entry name" value="Periplasmic binding protein-like II"/>
    <property type="match status" value="1"/>
</dbReference>
<dbReference type="GO" id="GO:0015888">
    <property type="term" value="P:thiamine transport"/>
    <property type="evidence" value="ECO:0007669"/>
    <property type="project" value="TreeGrafter"/>
</dbReference>
<dbReference type="Gene3D" id="3.40.190.10">
    <property type="entry name" value="Periplasmic binding protein-like II"/>
    <property type="match status" value="2"/>
</dbReference>
<dbReference type="OrthoDB" id="179400at2"/>
<dbReference type="CDD" id="cd13544">
    <property type="entry name" value="PBP2_Fbp_like_1"/>
    <property type="match status" value="1"/>
</dbReference>
<dbReference type="PANTHER" id="PTHR30006:SF2">
    <property type="entry name" value="ABC TRANSPORTER SUBSTRATE-BINDING PROTEIN"/>
    <property type="match status" value="1"/>
</dbReference>
<dbReference type="GO" id="GO:0030288">
    <property type="term" value="C:outer membrane-bounded periplasmic space"/>
    <property type="evidence" value="ECO:0007669"/>
    <property type="project" value="TreeGrafter"/>
</dbReference>
<dbReference type="AlphaFoldDB" id="A0A0J8DE11"/>
<reference evidence="3 4" key="1">
    <citation type="submission" date="2015-06" db="EMBL/GenBank/DDBJ databases">
        <title>Draft genome sequence of the purine-degrading Clostridium cylindrosporum HC-1 (DSM 605).</title>
        <authorList>
            <person name="Poehlein A."/>
            <person name="Schiel-Bengelsdorf B."/>
            <person name="Bengelsdorf F."/>
            <person name="Daniel R."/>
            <person name="Duerre P."/>
        </authorList>
    </citation>
    <scope>NUCLEOTIDE SEQUENCE [LARGE SCALE GENOMIC DNA]</scope>
    <source>
        <strain evidence="3 4">DSM 605</strain>
    </source>
</reference>
<dbReference type="PANTHER" id="PTHR30006">
    <property type="entry name" value="THIAMINE-BINDING PERIPLASMIC PROTEIN-RELATED"/>
    <property type="match status" value="1"/>
</dbReference>
<dbReference type="PROSITE" id="PS51257">
    <property type="entry name" value="PROKAR_LIPOPROTEIN"/>
    <property type="match status" value="1"/>
</dbReference>
<dbReference type="GO" id="GO:0030975">
    <property type="term" value="F:thiamine binding"/>
    <property type="evidence" value="ECO:0007669"/>
    <property type="project" value="TreeGrafter"/>
</dbReference>
<dbReference type="InterPro" id="IPR006059">
    <property type="entry name" value="SBP"/>
</dbReference>
<dbReference type="PIRSF" id="PIRSF002825">
    <property type="entry name" value="CfbpA"/>
    <property type="match status" value="1"/>
</dbReference>
<organism evidence="3 4">
    <name type="scientific">Clostridium cylindrosporum DSM 605</name>
    <dbReference type="NCBI Taxonomy" id="1121307"/>
    <lineage>
        <taxon>Bacteria</taxon>
        <taxon>Bacillati</taxon>
        <taxon>Bacillota</taxon>
        <taxon>Clostridia</taxon>
        <taxon>Eubacteriales</taxon>
        <taxon>Clostridiaceae</taxon>
        <taxon>Clostridium</taxon>
    </lineage>
</organism>
<dbReference type="EMBL" id="LFVU01000008">
    <property type="protein sequence ID" value="KMT22453.1"/>
    <property type="molecule type" value="Genomic_DNA"/>
</dbReference>
<evidence type="ECO:0000313" key="3">
    <source>
        <dbReference type="EMBL" id="KMT22453.1"/>
    </source>
</evidence>
<name>A0A0J8DE11_CLOCY</name>
<evidence type="ECO:0000256" key="2">
    <source>
        <dbReference type="SAM" id="SignalP"/>
    </source>
</evidence>
<dbReference type="Proteomes" id="UP000036756">
    <property type="component" value="Unassembled WGS sequence"/>
</dbReference>
<comment type="caution">
    <text evidence="3">The sequence shown here is derived from an EMBL/GenBank/DDBJ whole genome shotgun (WGS) entry which is preliminary data.</text>
</comment>
<accession>A0A0J8DE11</accession>
<dbReference type="GO" id="GO:0030976">
    <property type="term" value="F:thiamine pyrophosphate binding"/>
    <property type="evidence" value="ECO:0007669"/>
    <property type="project" value="TreeGrafter"/>
</dbReference>
<dbReference type="STRING" id="1121307.CLCY_12c00360"/>
<dbReference type="RefSeq" id="WP_048570016.1">
    <property type="nucleotide sequence ID" value="NZ_LFVU01000008.1"/>
</dbReference>
<sequence>MKLFKKILLASFMLVFMLSFVACNKEENKAKEGSVKGNTIKVVATSEDYKTLFDKFTKETGIKTEVLSMSSGEVLSRVKAEGKSKMADLWFGGGIDSFMSAKKEGLLATVSFDSASKIDAEFKDVDNQWFSKGVTVVGFIVNPTLLKEKNIPEPKTWDDLKKAEYKDLIIMSNPAISGTNYAVINSILQSKGNDAGWKYFEDLNKNIKFYSKRGKDPALKVSEGEFAIGITYIDKTLDKMIEEKGLRIIYPQDGMPWIPDGVAVFKDSTNEAGAKKFIEWLYKDENLKELVNIDKKNTLKLVMPSLTGVQLDFDKEKLLKVDLKLFGEQREAILAKWKDLIGSKAGE</sequence>
<evidence type="ECO:0000256" key="1">
    <source>
        <dbReference type="ARBA" id="ARBA00022729"/>
    </source>
</evidence>
<feature type="chain" id="PRO_5038915440" evidence="2">
    <location>
        <begin position="25"/>
        <end position="347"/>
    </location>
</feature>
<evidence type="ECO:0000313" key="4">
    <source>
        <dbReference type="Proteomes" id="UP000036756"/>
    </source>
</evidence>
<keyword evidence="1 2" id="KW-0732">Signal</keyword>
<proteinExistence type="predicted"/>
<dbReference type="Pfam" id="PF13416">
    <property type="entry name" value="SBP_bac_8"/>
    <property type="match status" value="1"/>
</dbReference>
<feature type="signal peptide" evidence="2">
    <location>
        <begin position="1"/>
        <end position="24"/>
    </location>
</feature>
<keyword evidence="4" id="KW-1185">Reference proteome</keyword>
<gene>
    <name evidence="3" type="ORF">CLCY_12c00360</name>
</gene>